<reference evidence="2" key="1">
    <citation type="journal article" date="2019" name="Int. J. Syst. Evol. Microbiol.">
        <title>The Global Catalogue of Microorganisms (GCM) 10K type strain sequencing project: providing services to taxonomists for standard genome sequencing and annotation.</title>
        <authorList>
            <consortium name="The Broad Institute Genomics Platform"/>
            <consortium name="The Broad Institute Genome Sequencing Center for Infectious Disease"/>
            <person name="Wu L."/>
            <person name="Ma J."/>
        </authorList>
    </citation>
    <scope>NUCLEOTIDE SEQUENCE [LARGE SCALE GENOMIC DNA]</scope>
    <source>
        <strain evidence="2">CCUG 43117</strain>
    </source>
</reference>
<dbReference type="Proteomes" id="UP001596060">
    <property type="component" value="Unassembled WGS sequence"/>
</dbReference>
<evidence type="ECO:0000313" key="1">
    <source>
        <dbReference type="EMBL" id="MFC5505312.1"/>
    </source>
</evidence>
<protein>
    <submittedName>
        <fullName evidence="1">Uncharacterized protein</fullName>
    </submittedName>
</protein>
<name>A0ABW0P1R0_9HYPH</name>
<gene>
    <name evidence="1" type="ORF">ACFPN9_08580</name>
</gene>
<dbReference type="EMBL" id="JBHSLU010000017">
    <property type="protein sequence ID" value="MFC5505312.1"/>
    <property type="molecule type" value="Genomic_DNA"/>
</dbReference>
<evidence type="ECO:0000313" key="2">
    <source>
        <dbReference type="Proteomes" id="UP001596060"/>
    </source>
</evidence>
<organism evidence="1 2">
    <name type="scientific">Bosea massiliensis</name>
    <dbReference type="NCBI Taxonomy" id="151419"/>
    <lineage>
        <taxon>Bacteria</taxon>
        <taxon>Pseudomonadati</taxon>
        <taxon>Pseudomonadota</taxon>
        <taxon>Alphaproteobacteria</taxon>
        <taxon>Hyphomicrobiales</taxon>
        <taxon>Boseaceae</taxon>
        <taxon>Bosea</taxon>
    </lineage>
</organism>
<dbReference type="RefSeq" id="WP_068204597.1">
    <property type="nucleotide sequence ID" value="NZ_JBHSLU010000017.1"/>
</dbReference>
<keyword evidence="2" id="KW-1185">Reference proteome</keyword>
<sequence>MGYTLEIGAFTNRNGRPAFRSVTVGNPTKSHYGPILELFGLEDAGEPDGTWTPVAASGVRAIDTERLTAVNGINGDLLGDLLELQGDIVMAGDTAQTFVRLTV</sequence>
<proteinExistence type="predicted"/>
<accession>A0ABW0P1R0</accession>
<comment type="caution">
    <text evidence="1">The sequence shown here is derived from an EMBL/GenBank/DDBJ whole genome shotgun (WGS) entry which is preliminary data.</text>
</comment>